<dbReference type="Proteomes" id="UP000595046">
    <property type="component" value="Chromosome"/>
</dbReference>
<dbReference type="FunFam" id="3.40.50.300:FF:000522">
    <property type="entry name" value="Gluconokinase"/>
    <property type="match status" value="1"/>
</dbReference>
<evidence type="ECO:0000256" key="8">
    <source>
        <dbReference type="ARBA" id="ARBA00023064"/>
    </source>
</evidence>
<dbReference type="GO" id="GO:0019521">
    <property type="term" value="P:D-gluconate metabolic process"/>
    <property type="evidence" value="ECO:0007669"/>
    <property type="project" value="UniProtKB-KW"/>
</dbReference>
<dbReference type="PANTHER" id="PTHR43442">
    <property type="entry name" value="GLUCONOKINASE-RELATED"/>
    <property type="match status" value="1"/>
</dbReference>
<evidence type="ECO:0000256" key="4">
    <source>
        <dbReference type="ARBA" id="ARBA00022679"/>
    </source>
</evidence>
<evidence type="ECO:0000313" key="12">
    <source>
        <dbReference type="Proteomes" id="UP000595046"/>
    </source>
</evidence>
<dbReference type="CDD" id="cd02021">
    <property type="entry name" value="GntK"/>
    <property type="match status" value="1"/>
</dbReference>
<evidence type="ECO:0000256" key="2">
    <source>
        <dbReference type="ARBA" id="ARBA00008420"/>
    </source>
</evidence>
<comment type="catalytic activity">
    <reaction evidence="9 10">
        <text>D-gluconate + ATP = 6-phospho-D-gluconate + ADP + H(+)</text>
        <dbReference type="Rhea" id="RHEA:19433"/>
        <dbReference type="ChEBI" id="CHEBI:15378"/>
        <dbReference type="ChEBI" id="CHEBI:18391"/>
        <dbReference type="ChEBI" id="CHEBI:30616"/>
        <dbReference type="ChEBI" id="CHEBI:58759"/>
        <dbReference type="ChEBI" id="CHEBI:456216"/>
        <dbReference type="EC" id="2.7.1.12"/>
    </reaction>
</comment>
<dbReference type="InterPro" id="IPR006001">
    <property type="entry name" value="Therm_gnt_kin"/>
</dbReference>
<keyword evidence="12" id="KW-1185">Reference proteome</keyword>
<name>A0A7T1WVC5_9ACTN</name>
<accession>A0A7T1WVC5</accession>
<dbReference type="GO" id="GO:0005524">
    <property type="term" value="F:ATP binding"/>
    <property type="evidence" value="ECO:0007669"/>
    <property type="project" value="UniProtKB-KW"/>
</dbReference>
<evidence type="ECO:0000256" key="9">
    <source>
        <dbReference type="ARBA" id="ARBA00048090"/>
    </source>
</evidence>
<protein>
    <recommendedName>
        <fullName evidence="3 10">Gluconokinase</fullName>
        <ecNumber evidence="3 10">2.7.1.12</ecNumber>
    </recommendedName>
</protein>
<evidence type="ECO:0000256" key="6">
    <source>
        <dbReference type="ARBA" id="ARBA00022777"/>
    </source>
</evidence>
<dbReference type="EC" id="2.7.1.12" evidence="3 10"/>
<evidence type="ECO:0000256" key="7">
    <source>
        <dbReference type="ARBA" id="ARBA00022840"/>
    </source>
</evidence>
<keyword evidence="6 10" id="KW-0418">Kinase</keyword>
<organism evidence="11 12">
    <name type="scientific">Streptomyces bathyalis</name>
    <dbReference type="NCBI Taxonomy" id="2710756"/>
    <lineage>
        <taxon>Bacteria</taxon>
        <taxon>Bacillati</taxon>
        <taxon>Actinomycetota</taxon>
        <taxon>Actinomycetes</taxon>
        <taxon>Kitasatosporales</taxon>
        <taxon>Streptomycetaceae</taxon>
        <taxon>Streptomyces</taxon>
    </lineage>
</organism>
<dbReference type="GO" id="GO:0046316">
    <property type="term" value="F:gluconokinase activity"/>
    <property type="evidence" value="ECO:0007669"/>
    <property type="project" value="UniProtKB-EC"/>
</dbReference>
<dbReference type="RefSeq" id="WP_197354382.1">
    <property type="nucleotide sequence ID" value="NZ_CP048882.1"/>
</dbReference>
<dbReference type="PANTHER" id="PTHR43442:SF3">
    <property type="entry name" value="GLUCONOKINASE-RELATED"/>
    <property type="match status" value="1"/>
</dbReference>
<keyword evidence="8" id="KW-0311">Gluconate utilization</keyword>
<dbReference type="KEGG" id="sbat:G4Z16_11370"/>
<evidence type="ECO:0000256" key="5">
    <source>
        <dbReference type="ARBA" id="ARBA00022741"/>
    </source>
</evidence>
<dbReference type="Pfam" id="PF01202">
    <property type="entry name" value="SKI"/>
    <property type="match status" value="1"/>
</dbReference>
<evidence type="ECO:0000313" key="11">
    <source>
        <dbReference type="EMBL" id="QPP10616.1"/>
    </source>
</evidence>
<dbReference type="SUPFAM" id="SSF52540">
    <property type="entry name" value="P-loop containing nucleoside triphosphate hydrolases"/>
    <property type="match status" value="1"/>
</dbReference>
<dbReference type="InterPro" id="IPR031322">
    <property type="entry name" value="Shikimate/glucono_kinase"/>
</dbReference>
<dbReference type="GO" id="GO:0005737">
    <property type="term" value="C:cytoplasm"/>
    <property type="evidence" value="ECO:0007669"/>
    <property type="project" value="TreeGrafter"/>
</dbReference>
<proteinExistence type="inferred from homology"/>
<keyword evidence="4 10" id="KW-0808">Transferase</keyword>
<reference evidence="12" key="1">
    <citation type="submission" date="2020-02" db="EMBL/GenBank/DDBJ databases">
        <title>Streptomyces sp. ASO4wet.</title>
        <authorList>
            <person name="Risdian C."/>
            <person name="Landwehr W."/>
            <person name="Schupp P."/>
            <person name="Wink J."/>
        </authorList>
    </citation>
    <scope>NUCLEOTIDE SEQUENCE [LARGE SCALE GENOMIC DNA]</scope>
    <source>
        <strain evidence="12">ASO4wet</strain>
    </source>
</reference>
<evidence type="ECO:0000256" key="10">
    <source>
        <dbReference type="RuleBase" id="RU363066"/>
    </source>
</evidence>
<keyword evidence="5 10" id="KW-0547">Nucleotide-binding</keyword>
<comment type="pathway">
    <text evidence="1">Carbohydrate acid metabolism.</text>
</comment>
<dbReference type="Gene3D" id="3.40.50.300">
    <property type="entry name" value="P-loop containing nucleotide triphosphate hydrolases"/>
    <property type="match status" value="1"/>
</dbReference>
<keyword evidence="7 10" id="KW-0067">ATP-binding</keyword>
<dbReference type="InterPro" id="IPR027417">
    <property type="entry name" value="P-loop_NTPase"/>
</dbReference>
<sequence length="170" mass="18344">MGVAGTGKTTVGALLADALAVPYAEADSFHPPENVAKMTAGEPLDDTDREPWLDAIGRWAGERRESGGVVSCSALKRAYRDRLRAAAPEVFFVHLTGDRALIARRMEQRRDHFMPLTLLDSQFATLQPLQQDEAGAAVPVCADPGTVTRRALAAVREWSAVLEAPPAVRP</sequence>
<comment type="similarity">
    <text evidence="2 10">Belongs to the gluconokinase GntK/GntV family.</text>
</comment>
<dbReference type="EMBL" id="CP048882">
    <property type="protein sequence ID" value="QPP10616.1"/>
    <property type="molecule type" value="Genomic_DNA"/>
</dbReference>
<evidence type="ECO:0000256" key="1">
    <source>
        <dbReference type="ARBA" id="ARBA00004761"/>
    </source>
</evidence>
<dbReference type="NCBIfam" id="TIGR01313">
    <property type="entry name" value="therm_gnt_kin"/>
    <property type="match status" value="1"/>
</dbReference>
<evidence type="ECO:0000256" key="3">
    <source>
        <dbReference type="ARBA" id="ARBA00012054"/>
    </source>
</evidence>
<dbReference type="AlphaFoldDB" id="A0A7T1WVC5"/>
<gene>
    <name evidence="11" type="ORF">G4Z16_11370</name>
</gene>